<evidence type="ECO:0000313" key="2">
    <source>
        <dbReference type="Proteomes" id="UP000308730"/>
    </source>
</evidence>
<accession>A0A4V3XFT5</accession>
<dbReference type="Proteomes" id="UP000308730">
    <property type="component" value="Unassembled WGS sequence"/>
</dbReference>
<dbReference type="EMBL" id="SGPM01000574">
    <property type="protein sequence ID" value="THH18793.1"/>
    <property type="molecule type" value="Genomic_DNA"/>
</dbReference>
<name>A0A4V3XFT5_9APHY</name>
<gene>
    <name evidence="1" type="ORF">EUX98_g8899</name>
</gene>
<reference evidence="1 2" key="1">
    <citation type="submission" date="2019-02" db="EMBL/GenBank/DDBJ databases">
        <title>Genome sequencing of the rare red list fungi Antrodiella citrinella (Flaviporus citrinellus).</title>
        <authorList>
            <person name="Buettner E."/>
            <person name="Kellner H."/>
        </authorList>
    </citation>
    <scope>NUCLEOTIDE SEQUENCE [LARGE SCALE GENOMIC DNA]</scope>
    <source>
        <strain evidence="1 2">DSM 108506</strain>
    </source>
</reference>
<proteinExistence type="predicted"/>
<protein>
    <submittedName>
        <fullName evidence="1">Uncharacterized protein</fullName>
    </submittedName>
</protein>
<dbReference type="AlphaFoldDB" id="A0A4V3XFT5"/>
<dbReference type="OrthoDB" id="3265156at2759"/>
<evidence type="ECO:0000313" key="1">
    <source>
        <dbReference type="EMBL" id="THH18793.1"/>
    </source>
</evidence>
<sequence length="185" mass="21169">MLAGLCNLPIRDVALLTLREVPYLKVARPAWLALFKAMPNIVSLSIASDPPCTSDIISLLQTHIEAADSQKEKPIMPKLRRLLLQEIRFQEYHTDEDGTFVAGLCAAIKARRKGGRKLEKLHIKKCINMDEDDVLQLELEEVVEVVWDGEVEYEDEEDEEEDDYLDDDDAYGFYGRPLGPRDLFY</sequence>
<organism evidence="1 2">
    <name type="scientific">Antrodiella citrinella</name>
    <dbReference type="NCBI Taxonomy" id="2447956"/>
    <lineage>
        <taxon>Eukaryota</taxon>
        <taxon>Fungi</taxon>
        <taxon>Dikarya</taxon>
        <taxon>Basidiomycota</taxon>
        <taxon>Agaricomycotina</taxon>
        <taxon>Agaricomycetes</taxon>
        <taxon>Polyporales</taxon>
        <taxon>Steccherinaceae</taxon>
        <taxon>Antrodiella</taxon>
    </lineage>
</organism>
<keyword evidence="2" id="KW-1185">Reference proteome</keyword>
<comment type="caution">
    <text evidence="1">The sequence shown here is derived from an EMBL/GenBank/DDBJ whole genome shotgun (WGS) entry which is preliminary data.</text>
</comment>